<sequence>MEPMTFHPVVADLGAQVVHLGGAALEAGDRASLSVTGLPPAGADEVSALASTAFQNEAASLLRLHAAAQQELMRAGTAFIEIAQTYIDVDESAARAVVFSALPMSARWSAA</sequence>
<dbReference type="OrthoDB" id="4753420at2"/>
<dbReference type="InterPro" id="IPR000084">
    <property type="entry name" value="PE-PGRS_N"/>
</dbReference>
<gene>
    <name evidence="2" type="ORF">A9X01_17875</name>
</gene>
<evidence type="ECO:0000313" key="3">
    <source>
        <dbReference type="Proteomes" id="UP000093795"/>
    </source>
</evidence>
<dbReference type="Gene3D" id="1.10.287.850">
    <property type="entry name" value="HP0062-like domain"/>
    <property type="match status" value="1"/>
</dbReference>
<comment type="caution">
    <text evidence="2">The sequence shown here is derived from an EMBL/GenBank/DDBJ whole genome shotgun (WGS) entry which is preliminary data.</text>
</comment>
<evidence type="ECO:0000259" key="1">
    <source>
        <dbReference type="Pfam" id="PF00934"/>
    </source>
</evidence>
<organism evidence="2 3">
    <name type="scientific">Mycobacterium asiaticum</name>
    <dbReference type="NCBI Taxonomy" id="1790"/>
    <lineage>
        <taxon>Bacteria</taxon>
        <taxon>Bacillati</taxon>
        <taxon>Actinomycetota</taxon>
        <taxon>Actinomycetes</taxon>
        <taxon>Mycobacteriales</taxon>
        <taxon>Mycobacteriaceae</taxon>
        <taxon>Mycobacterium</taxon>
    </lineage>
</organism>
<dbReference type="Proteomes" id="UP000093795">
    <property type="component" value="Unassembled WGS sequence"/>
</dbReference>
<dbReference type="SUPFAM" id="SSF140459">
    <property type="entry name" value="PE/PPE dimer-like"/>
    <property type="match status" value="1"/>
</dbReference>
<dbReference type="Pfam" id="PF00934">
    <property type="entry name" value="PE"/>
    <property type="match status" value="1"/>
</dbReference>
<feature type="domain" description="PE" evidence="1">
    <location>
        <begin position="5"/>
        <end position="91"/>
    </location>
</feature>
<protein>
    <recommendedName>
        <fullName evidence="1">PE domain-containing protein</fullName>
    </recommendedName>
</protein>
<evidence type="ECO:0000313" key="2">
    <source>
        <dbReference type="EMBL" id="OBI85430.1"/>
    </source>
</evidence>
<dbReference type="EMBL" id="LZKQ01000117">
    <property type="protein sequence ID" value="OBI85430.1"/>
    <property type="molecule type" value="Genomic_DNA"/>
</dbReference>
<dbReference type="AlphaFoldDB" id="A0A1A3CEP7"/>
<reference evidence="2 3" key="1">
    <citation type="submission" date="2016-06" db="EMBL/GenBank/DDBJ databases">
        <authorList>
            <person name="Kjaerup R.B."/>
            <person name="Dalgaard T.S."/>
            <person name="Juul-Madsen H.R."/>
        </authorList>
    </citation>
    <scope>NUCLEOTIDE SEQUENCE [LARGE SCALE GENOMIC DNA]</scope>
    <source>
        <strain evidence="2 3">1081914.2</strain>
    </source>
</reference>
<dbReference type="RefSeq" id="WP_065120632.1">
    <property type="nucleotide sequence ID" value="NZ_LZKQ01000117.1"/>
</dbReference>
<name>A0A1A3CEP7_MYCAS</name>
<dbReference type="InterPro" id="IPR038332">
    <property type="entry name" value="PPE_sf"/>
</dbReference>
<accession>A0A1A3CEP7</accession>
<dbReference type="eggNOG" id="ENOG5031PX8">
    <property type="taxonomic scope" value="Bacteria"/>
</dbReference>
<proteinExistence type="predicted"/>